<feature type="region of interest" description="Disordered" evidence="1">
    <location>
        <begin position="63"/>
        <end position="109"/>
    </location>
</feature>
<protein>
    <recommendedName>
        <fullName evidence="4">Transposase</fullName>
    </recommendedName>
</protein>
<dbReference type="PATRIC" id="fig|1365964.3.peg.2265"/>
<evidence type="ECO:0000256" key="1">
    <source>
        <dbReference type="SAM" id="MobiDB-lite"/>
    </source>
</evidence>
<evidence type="ECO:0000313" key="3">
    <source>
        <dbReference type="Proteomes" id="UP000036802"/>
    </source>
</evidence>
<dbReference type="EMBL" id="AVQC01000032">
    <property type="protein sequence ID" value="KOA61555.1"/>
    <property type="molecule type" value="Genomic_DNA"/>
</dbReference>
<dbReference type="AlphaFoldDB" id="A0A0L7CP76"/>
<accession>A0A0L7CP76</accession>
<reference evidence="2 3" key="1">
    <citation type="journal article" date="2015" name="Int J Genomics">
        <title>Comparative Genomics Revealed Genetic Diversity and Species/Strain-Level Differences in Carbohydrate Metabolism of Three Probiotic Bifidobacterial Species.</title>
        <authorList>
            <person name="Odamaki T."/>
            <person name="Horigome A."/>
            <person name="Sugahara H."/>
            <person name="Hashikura N."/>
            <person name="Minami J."/>
            <person name="Xiao J.Z."/>
            <person name="Abe F."/>
        </authorList>
    </citation>
    <scope>NUCLEOTIDE SEQUENCE [LARGE SCALE GENOMIC DNA]</scope>
    <source>
        <strain evidence="2 3">MCC 1114</strain>
    </source>
</reference>
<sequence>MDVFLEAERKDLVVFSPEERKRAVELYLTTSMTTTEVVEHLGYPTRQCLERRLAKDPRYAGRMRIPIIPPGNQAEGDRTGIGRHAAEASRPAAQRGRRAPLGQGTSFVK</sequence>
<gene>
    <name evidence="2" type="ORF">BBM1114_11190</name>
</gene>
<dbReference type="Proteomes" id="UP000036802">
    <property type="component" value="Unassembled WGS sequence"/>
</dbReference>
<name>A0A0L7CP76_BIFBR</name>
<evidence type="ECO:0000313" key="2">
    <source>
        <dbReference type="EMBL" id="KOA61555.1"/>
    </source>
</evidence>
<feature type="compositionally biased region" description="Basic and acidic residues" evidence="1">
    <location>
        <begin position="75"/>
        <end position="87"/>
    </location>
</feature>
<evidence type="ECO:0008006" key="4">
    <source>
        <dbReference type="Google" id="ProtNLM"/>
    </source>
</evidence>
<comment type="caution">
    <text evidence="2">The sequence shown here is derived from an EMBL/GenBank/DDBJ whole genome shotgun (WGS) entry which is preliminary data.</text>
</comment>
<proteinExistence type="predicted"/>
<organism evidence="2 3">
    <name type="scientific">Bifidobacterium breve MCC 1114</name>
    <dbReference type="NCBI Taxonomy" id="1365964"/>
    <lineage>
        <taxon>Bacteria</taxon>
        <taxon>Bacillati</taxon>
        <taxon>Actinomycetota</taxon>
        <taxon>Actinomycetes</taxon>
        <taxon>Bifidobacteriales</taxon>
        <taxon>Bifidobacteriaceae</taxon>
        <taxon>Bifidobacterium</taxon>
    </lineage>
</organism>